<reference evidence="10" key="1">
    <citation type="submission" date="2017-09" db="EMBL/GenBank/DDBJ databases">
        <title>Depth-based differentiation of microbial function through sediment-hosted aquifers and enrichment of novel symbionts in the deep terrestrial subsurface.</title>
        <authorList>
            <person name="Probst A.J."/>
            <person name="Ladd B."/>
            <person name="Jarett J.K."/>
            <person name="Geller-Mcgrath D.E."/>
            <person name="Sieber C.M.K."/>
            <person name="Emerson J.B."/>
            <person name="Anantharaman K."/>
            <person name="Thomas B.C."/>
            <person name="Malmstrom R."/>
            <person name="Stieglmeier M."/>
            <person name="Klingl A."/>
            <person name="Woyke T."/>
            <person name="Ryan C.M."/>
            <person name="Banfield J.F."/>
        </authorList>
    </citation>
    <scope>NUCLEOTIDE SEQUENCE [LARGE SCALE GENOMIC DNA]</scope>
</reference>
<comment type="pathway">
    <text evidence="1 6">Cell wall biogenesis; peptidoglycan biosynthesis.</text>
</comment>
<dbReference type="InterPro" id="IPR012338">
    <property type="entry name" value="Beta-lactam/transpept-like"/>
</dbReference>
<keyword evidence="2" id="KW-0808">Transferase</keyword>
<dbReference type="Gene3D" id="3.40.710.10">
    <property type="entry name" value="DD-peptidase/beta-lactamase superfamily"/>
    <property type="match status" value="1"/>
</dbReference>
<dbReference type="Gene3D" id="2.40.440.10">
    <property type="entry name" value="L,D-transpeptidase catalytic domain-like"/>
    <property type="match status" value="1"/>
</dbReference>
<evidence type="ECO:0000256" key="3">
    <source>
        <dbReference type="ARBA" id="ARBA00022960"/>
    </source>
</evidence>
<dbReference type="InterPro" id="IPR050979">
    <property type="entry name" value="LD-transpeptidase"/>
</dbReference>
<dbReference type="Pfam" id="PF00768">
    <property type="entry name" value="Peptidase_S11"/>
    <property type="match status" value="1"/>
</dbReference>
<dbReference type="PROSITE" id="PS52029">
    <property type="entry name" value="LD_TPASE"/>
    <property type="match status" value="1"/>
</dbReference>
<name>A0A2M8LAD5_9BACT</name>
<dbReference type="Pfam" id="PF03734">
    <property type="entry name" value="YkuD"/>
    <property type="match status" value="1"/>
</dbReference>
<dbReference type="Proteomes" id="UP000230959">
    <property type="component" value="Unassembled WGS sequence"/>
</dbReference>
<evidence type="ECO:0000256" key="6">
    <source>
        <dbReference type="PROSITE-ProRule" id="PRU01373"/>
    </source>
</evidence>
<dbReference type="EMBL" id="PFER01000027">
    <property type="protein sequence ID" value="PJE73597.1"/>
    <property type="molecule type" value="Genomic_DNA"/>
</dbReference>
<feature type="active site" description="Nucleophile" evidence="6">
    <location>
        <position position="200"/>
    </location>
</feature>
<dbReference type="GO" id="GO:0071972">
    <property type="term" value="F:peptidoglycan L,D-transpeptidase activity"/>
    <property type="evidence" value="ECO:0007669"/>
    <property type="project" value="TreeGrafter"/>
</dbReference>
<keyword evidence="7" id="KW-1133">Transmembrane helix</keyword>
<dbReference type="InterPro" id="IPR005490">
    <property type="entry name" value="LD_TPept_cat_dom"/>
</dbReference>
<evidence type="ECO:0000313" key="10">
    <source>
        <dbReference type="Proteomes" id="UP000230959"/>
    </source>
</evidence>
<dbReference type="PANTHER" id="PTHR30582">
    <property type="entry name" value="L,D-TRANSPEPTIDASE"/>
    <property type="match status" value="1"/>
</dbReference>
<feature type="active site" description="Proton donor/acceptor" evidence="6">
    <location>
        <position position="181"/>
    </location>
</feature>
<evidence type="ECO:0000256" key="4">
    <source>
        <dbReference type="ARBA" id="ARBA00022984"/>
    </source>
</evidence>
<accession>A0A2M8LAD5</accession>
<keyword evidence="5 6" id="KW-0961">Cell wall biogenesis/degradation</keyword>
<dbReference type="GO" id="GO:0006508">
    <property type="term" value="P:proteolysis"/>
    <property type="evidence" value="ECO:0007669"/>
    <property type="project" value="InterPro"/>
</dbReference>
<evidence type="ECO:0000256" key="7">
    <source>
        <dbReference type="SAM" id="Phobius"/>
    </source>
</evidence>
<gene>
    <name evidence="9" type="ORF">COV02_01855</name>
</gene>
<evidence type="ECO:0000256" key="5">
    <source>
        <dbReference type="ARBA" id="ARBA00023316"/>
    </source>
</evidence>
<feature type="transmembrane region" description="Helical" evidence="7">
    <location>
        <begin position="12"/>
        <end position="32"/>
    </location>
</feature>
<dbReference type="GO" id="GO:0071555">
    <property type="term" value="P:cell wall organization"/>
    <property type="evidence" value="ECO:0007669"/>
    <property type="project" value="UniProtKB-UniRule"/>
</dbReference>
<dbReference type="AlphaFoldDB" id="A0A2M8LAD5"/>
<dbReference type="SUPFAM" id="SSF141523">
    <property type="entry name" value="L,D-transpeptidase catalytic domain-like"/>
    <property type="match status" value="1"/>
</dbReference>
<dbReference type="CDD" id="cd16913">
    <property type="entry name" value="YkuD_like"/>
    <property type="match status" value="1"/>
</dbReference>
<dbReference type="GO" id="GO:0008360">
    <property type="term" value="P:regulation of cell shape"/>
    <property type="evidence" value="ECO:0007669"/>
    <property type="project" value="UniProtKB-UniRule"/>
</dbReference>
<dbReference type="InterPro" id="IPR038063">
    <property type="entry name" value="Transpep_catalytic_dom"/>
</dbReference>
<comment type="caution">
    <text evidence="9">The sequence shown here is derived from an EMBL/GenBank/DDBJ whole genome shotgun (WGS) entry which is preliminary data.</text>
</comment>
<dbReference type="PANTHER" id="PTHR30582:SF2">
    <property type="entry name" value="L,D-TRANSPEPTIDASE YCIB-RELATED"/>
    <property type="match status" value="1"/>
</dbReference>
<keyword evidence="7" id="KW-0472">Membrane</keyword>
<keyword evidence="3 6" id="KW-0133">Cell shape</keyword>
<dbReference type="UniPathway" id="UPA00219"/>
<keyword evidence="7" id="KW-0812">Transmembrane</keyword>
<organism evidence="9 10">
    <name type="scientific">Candidatus Terrybacteria bacterium CG10_big_fil_rev_8_21_14_0_10_41_10</name>
    <dbReference type="NCBI Taxonomy" id="1975026"/>
    <lineage>
        <taxon>Bacteria</taxon>
        <taxon>Candidatus Terryibacteriota</taxon>
    </lineage>
</organism>
<dbReference type="GO" id="GO:0009002">
    <property type="term" value="F:serine-type D-Ala-D-Ala carboxypeptidase activity"/>
    <property type="evidence" value="ECO:0007669"/>
    <property type="project" value="InterPro"/>
</dbReference>
<evidence type="ECO:0000256" key="2">
    <source>
        <dbReference type="ARBA" id="ARBA00022679"/>
    </source>
</evidence>
<dbReference type="GO" id="GO:0018104">
    <property type="term" value="P:peptidoglycan-protein cross-linking"/>
    <property type="evidence" value="ECO:0007669"/>
    <property type="project" value="TreeGrafter"/>
</dbReference>
<protein>
    <recommendedName>
        <fullName evidence="8">L,D-TPase catalytic domain-containing protein</fullName>
    </recommendedName>
</protein>
<feature type="non-terminal residue" evidence="9">
    <location>
        <position position="283"/>
    </location>
</feature>
<sequence>MYLRKGKTRKTSYIFWIITAIFSGVFVSSMAANGALEIYSYLKSGDFKSGSNLVYSYKSQAIGALKNGFAAAGESADSARNAMKDIKSSLGIIAMADYENGKNISKGKFIKADLGEMELSLFENGEKVKDFDILAKGREGSPWETPSGQYSILSKEENHLSSIGLVWMPYSMQFFGNFFIHGWPINMDGTDVPEGYSGGCIRLSREDAGEVFKFAEINTPVHIVGGGDNADNFSGNYYNLRSGKGRLSISAKAYLAADMESGEILLSENEDDVLPIASITKLV</sequence>
<feature type="domain" description="L,D-TPase catalytic" evidence="8">
    <location>
        <begin position="108"/>
        <end position="224"/>
    </location>
</feature>
<evidence type="ECO:0000259" key="8">
    <source>
        <dbReference type="PROSITE" id="PS52029"/>
    </source>
</evidence>
<dbReference type="SUPFAM" id="SSF56601">
    <property type="entry name" value="beta-lactamase/transpeptidase-like"/>
    <property type="match status" value="1"/>
</dbReference>
<dbReference type="InterPro" id="IPR001967">
    <property type="entry name" value="Peptidase_S11_N"/>
</dbReference>
<keyword evidence="4 6" id="KW-0573">Peptidoglycan synthesis</keyword>
<evidence type="ECO:0000256" key="1">
    <source>
        <dbReference type="ARBA" id="ARBA00004752"/>
    </source>
</evidence>
<dbReference type="GO" id="GO:0016740">
    <property type="term" value="F:transferase activity"/>
    <property type="evidence" value="ECO:0007669"/>
    <property type="project" value="UniProtKB-KW"/>
</dbReference>
<evidence type="ECO:0000313" key="9">
    <source>
        <dbReference type="EMBL" id="PJE73597.1"/>
    </source>
</evidence>
<proteinExistence type="predicted"/>
<dbReference type="GO" id="GO:0005576">
    <property type="term" value="C:extracellular region"/>
    <property type="evidence" value="ECO:0007669"/>
    <property type="project" value="TreeGrafter"/>
</dbReference>